<evidence type="ECO:0000313" key="3">
    <source>
        <dbReference type="Proteomes" id="UP001348397"/>
    </source>
</evidence>
<dbReference type="SUPFAM" id="SSF53328">
    <property type="entry name" value="Formyltransferase"/>
    <property type="match status" value="1"/>
</dbReference>
<sequence length="261" mass="29774">MMKIIIITQEDAFVVPKNIEKIARLSGIEILKIIDIDSDHSLVNKKSYFVQGFGIAQTMKMGIKIVGAKFLNIVDGLTKQKMNISPRSLKAVSNRYGIGFLRIKDPNNKEFLEEIKSLYPDLIISYSAPVVFKKDLLQIPKFGCINLHCSYLPLYAGVMPSFWTLYRKEKYTGATVHYMDSKIDNGRILNQVRIDIAEDETMFSLILKTKEIGGNLMCKTIKDIQNSNLQEKDNLPEKGSYFTWPTVEQFQEFTKTGGRLI</sequence>
<dbReference type="EMBL" id="JAYLAA010000059">
    <property type="protein sequence ID" value="MEC3877602.1"/>
    <property type="molecule type" value="Genomic_DNA"/>
</dbReference>
<organism evidence="2 3">
    <name type="scientific">Chryseobacterium salviniae</name>
    <dbReference type="NCBI Taxonomy" id="3101750"/>
    <lineage>
        <taxon>Bacteria</taxon>
        <taxon>Pseudomonadati</taxon>
        <taxon>Bacteroidota</taxon>
        <taxon>Flavobacteriia</taxon>
        <taxon>Flavobacteriales</taxon>
        <taxon>Weeksellaceae</taxon>
        <taxon>Chryseobacterium group</taxon>
        <taxon>Chryseobacterium</taxon>
    </lineage>
</organism>
<feature type="domain" description="Formyl transferase N-terminal" evidence="1">
    <location>
        <begin position="94"/>
        <end position="220"/>
    </location>
</feature>
<accession>A0ABU6HYP0</accession>
<dbReference type="Proteomes" id="UP001348397">
    <property type="component" value="Unassembled WGS sequence"/>
</dbReference>
<dbReference type="PANTHER" id="PTHR11138">
    <property type="entry name" value="METHIONYL-TRNA FORMYLTRANSFERASE"/>
    <property type="match status" value="1"/>
</dbReference>
<comment type="caution">
    <text evidence="2">The sequence shown here is derived from an EMBL/GenBank/DDBJ whole genome shotgun (WGS) entry which is preliminary data.</text>
</comment>
<dbReference type="InterPro" id="IPR002376">
    <property type="entry name" value="Formyl_transf_N"/>
</dbReference>
<dbReference type="InterPro" id="IPR036477">
    <property type="entry name" value="Formyl_transf_N_sf"/>
</dbReference>
<proteinExistence type="predicted"/>
<evidence type="ECO:0000313" key="2">
    <source>
        <dbReference type="EMBL" id="MEC3877602.1"/>
    </source>
</evidence>
<dbReference type="RefSeq" id="WP_326322267.1">
    <property type="nucleotide sequence ID" value="NZ_JAYLAA010000059.1"/>
</dbReference>
<gene>
    <name evidence="2" type="ORF">SOP96_17945</name>
</gene>
<dbReference type="Pfam" id="PF00551">
    <property type="entry name" value="Formyl_trans_N"/>
    <property type="match status" value="1"/>
</dbReference>
<dbReference type="PANTHER" id="PTHR11138:SF5">
    <property type="entry name" value="METHIONYL-TRNA FORMYLTRANSFERASE, MITOCHONDRIAL"/>
    <property type="match status" value="1"/>
</dbReference>
<name>A0ABU6HYP0_9FLAO</name>
<dbReference type="Gene3D" id="3.40.50.12230">
    <property type="match status" value="1"/>
</dbReference>
<protein>
    <submittedName>
        <fullName evidence="2">Formyltransferase family protein</fullName>
    </submittedName>
</protein>
<keyword evidence="3" id="KW-1185">Reference proteome</keyword>
<evidence type="ECO:0000259" key="1">
    <source>
        <dbReference type="Pfam" id="PF00551"/>
    </source>
</evidence>
<reference evidence="2 3" key="1">
    <citation type="submission" date="2024-01" db="EMBL/GenBank/DDBJ databases">
        <title>Chryseobacterium sp. T9W2-O.</title>
        <authorList>
            <person name="Maltman C."/>
        </authorList>
    </citation>
    <scope>NUCLEOTIDE SEQUENCE [LARGE SCALE GENOMIC DNA]</scope>
    <source>
        <strain evidence="2 3">T9W2-O</strain>
    </source>
</reference>